<evidence type="ECO:0000256" key="1">
    <source>
        <dbReference type="SAM" id="Phobius"/>
    </source>
</evidence>
<accession>A0A859FBG4</accession>
<keyword evidence="1" id="KW-0812">Transmembrane</keyword>
<sequence>MRYYTHLTFAYASTMALTEVGTSPVDLTVTSAAIGLGIGALAPDIDETRSWLGRRLPILSTIVKALFGHRGLTHSGLIVGLATFGIVTSPSPFLVAFCLGVILHIVGDLFSHGGIPLFYPFVRKRTTIPLYRTGSLVEILIFMATAAYILWCLVG</sequence>
<evidence type="ECO:0000313" key="3">
    <source>
        <dbReference type="Proteomes" id="UP000318138"/>
    </source>
</evidence>
<proteinExistence type="predicted"/>
<dbReference type="PIRSF" id="PIRSF030780">
    <property type="entry name" value="Md_memb_hyd_prd"/>
    <property type="match status" value="1"/>
</dbReference>
<reference evidence="3" key="1">
    <citation type="submission" date="2019-07" db="EMBL/GenBank/DDBJ databases">
        <title>Bacillus alkalisoli sp. nov. isolated from saline soil.</title>
        <authorList>
            <person name="Sun J.-Q."/>
            <person name="Xu L."/>
        </authorList>
    </citation>
    <scope>NUCLEOTIDE SEQUENCE [LARGE SCALE GENOMIC DNA]</scope>
    <source>
        <strain evidence="3">M4U3P1</strain>
    </source>
</reference>
<dbReference type="AlphaFoldDB" id="A0A859FBG4"/>
<keyword evidence="1" id="KW-0472">Membrane</keyword>
<feature type="transmembrane region" description="Helical" evidence="1">
    <location>
        <begin position="66"/>
        <end position="87"/>
    </location>
</feature>
<keyword evidence="1" id="KW-1133">Transmembrane helix</keyword>
<dbReference type="Proteomes" id="UP000318138">
    <property type="component" value="Chromosome"/>
</dbReference>
<dbReference type="RefSeq" id="WP_176008176.1">
    <property type="nucleotide sequence ID" value="NZ_CP041372.2"/>
</dbReference>
<gene>
    <name evidence="2" type="ORF">FLK61_25515</name>
</gene>
<dbReference type="Pfam" id="PF04307">
    <property type="entry name" value="YdjM"/>
    <property type="match status" value="1"/>
</dbReference>
<dbReference type="EMBL" id="CP041372">
    <property type="protein sequence ID" value="QKS70132.1"/>
    <property type="molecule type" value="Genomic_DNA"/>
</dbReference>
<dbReference type="PANTHER" id="PTHR35531">
    <property type="entry name" value="INNER MEMBRANE PROTEIN YBCI-RELATED"/>
    <property type="match status" value="1"/>
</dbReference>
<dbReference type="GO" id="GO:0016787">
    <property type="term" value="F:hydrolase activity"/>
    <property type="evidence" value="ECO:0007669"/>
    <property type="project" value="UniProtKB-KW"/>
</dbReference>
<dbReference type="PANTHER" id="PTHR35531:SF1">
    <property type="entry name" value="INNER MEMBRANE PROTEIN YBCI-RELATED"/>
    <property type="match status" value="1"/>
</dbReference>
<organism evidence="2 3">
    <name type="scientific">Paenalkalicoccus suaedae</name>
    <dbReference type="NCBI Taxonomy" id="2592382"/>
    <lineage>
        <taxon>Bacteria</taxon>
        <taxon>Bacillati</taxon>
        <taxon>Bacillota</taxon>
        <taxon>Bacilli</taxon>
        <taxon>Bacillales</taxon>
        <taxon>Bacillaceae</taxon>
        <taxon>Paenalkalicoccus</taxon>
    </lineage>
</organism>
<keyword evidence="3" id="KW-1185">Reference proteome</keyword>
<feature type="transmembrane region" description="Helical" evidence="1">
    <location>
        <begin position="130"/>
        <end position="151"/>
    </location>
</feature>
<dbReference type="InterPro" id="IPR016956">
    <property type="entry name" value="YdjM"/>
</dbReference>
<dbReference type="InterPro" id="IPR007404">
    <property type="entry name" value="YdjM-like"/>
</dbReference>
<evidence type="ECO:0000313" key="2">
    <source>
        <dbReference type="EMBL" id="QKS70132.1"/>
    </source>
</evidence>
<feature type="transmembrane region" description="Helical" evidence="1">
    <location>
        <begin position="93"/>
        <end position="118"/>
    </location>
</feature>
<keyword evidence="2" id="KW-0378">Hydrolase</keyword>
<name>A0A859FBG4_9BACI</name>
<protein>
    <submittedName>
        <fullName evidence="2">Metal-dependent hydrolase</fullName>
    </submittedName>
</protein>
<dbReference type="KEGG" id="psua:FLK61_25515"/>